<evidence type="ECO:0000313" key="7">
    <source>
        <dbReference type="EMBL" id="TBT88556.1"/>
    </source>
</evidence>
<comment type="caution">
    <text evidence="7">The sequence shown here is derived from an EMBL/GenBank/DDBJ whole genome shotgun (WGS) entry which is preliminary data.</text>
</comment>
<evidence type="ECO:0000259" key="6">
    <source>
        <dbReference type="PROSITE" id="PS50977"/>
    </source>
</evidence>
<dbReference type="GO" id="GO:0000976">
    <property type="term" value="F:transcription cis-regulatory region binding"/>
    <property type="evidence" value="ECO:0007669"/>
    <property type="project" value="TreeGrafter"/>
</dbReference>
<dbReference type="SUPFAM" id="SSF48498">
    <property type="entry name" value="Tetracyclin repressor-like, C-terminal domain"/>
    <property type="match status" value="1"/>
</dbReference>
<name>A0A4Q9KIX6_9ACTN</name>
<evidence type="ECO:0000256" key="5">
    <source>
        <dbReference type="PROSITE-ProRule" id="PRU00335"/>
    </source>
</evidence>
<dbReference type="PRINTS" id="PR00400">
    <property type="entry name" value="TETREPRESSOR"/>
</dbReference>
<proteinExistence type="predicted"/>
<dbReference type="PANTHER" id="PTHR30055">
    <property type="entry name" value="HTH-TYPE TRANSCRIPTIONAL REGULATOR RUTR"/>
    <property type="match status" value="1"/>
</dbReference>
<dbReference type="GO" id="GO:0045892">
    <property type="term" value="P:negative regulation of DNA-templated transcription"/>
    <property type="evidence" value="ECO:0007669"/>
    <property type="project" value="InterPro"/>
</dbReference>
<keyword evidence="3 5" id="KW-0238">DNA-binding</keyword>
<evidence type="ECO:0000256" key="4">
    <source>
        <dbReference type="ARBA" id="ARBA00023163"/>
    </source>
</evidence>
<sequence length="218" mass="23155">MSRRGTLTRERVIAAAAAVADRSGLAGVSMRSVGGELGVEGMSLYHHVSSKDALLDALAEWAIAKIDLPPPDAPWREAMETRARSARAVFVAHPWSIAMIESRPAPSAALLTHHDRVLGWLFAAGFTAPLATLAFSTVDAFVYGFALSETNLPFLPSPGAEAEFAATVSPDPGAYPNLSRSLTELLSSGDYTYPSEFDNGLTLILDAIQAQLDATRDA</sequence>
<evidence type="ECO:0000313" key="8">
    <source>
        <dbReference type="Proteomes" id="UP000292373"/>
    </source>
</evidence>
<evidence type="ECO:0000256" key="1">
    <source>
        <dbReference type="ARBA" id="ARBA00022491"/>
    </source>
</evidence>
<keyword evidence="1" id="KW-0678">Repressor</keyword>
<dbReference type="InterPro" id="IPR050109">
    <property type="entry name" value="HTH-type_TetR-like_transc_reg"/>
</dbReference>
<dbReference type="GO" id="GO:0046677">
    <property type="term" value="P:response to antibiotic"/>
    <property type="evidence" value="ECO:0007669"/>
    <property type="project" value="InterPro"/>
</dbReference>
<feature type="DNA-binding region" description="H-T-H motif" evidence="5">
    <location>
        <begin position="29"/>
        <end position="48"/>
    </location>
</feature>
<evidence type="ECO:0000256" key="3">
    <source>
        <dbReference type="ARBA" id="ARBA00023125"/>
    </source>
</evidence>
<feature type="domain" description="HTH tetR-type" evidence="6">
    <location>
        <begin position="6"/>
        <end position="66"/>
    </location>
</feature>
<reference evidence="7 8" key="1">
    <citation type="submission" date="2019-01" db="EMBL/GenBank/DDBJ databases">
        <title>Lactibacter flavus gen. nov., sp. nov., a novel bacterium of the family Propionibacteriaceae isolated from raw milk and dairy products.</title>
        <authorList>
            <person name="Huptas C."/>
            <person name="Wenning M."/>
            <person name="Breitenwieser F."/>
            <person name="Doll E."/>
            <person name="Von Neubeck M."/>
            <person name="Busse H.-J."/>
            <person name="Scherer S."/>
        </authorList>
    </citation>
    <scope>NUCLEOTIDE SEQUENCE [LARGE SCALE GENOMIC DNA]</scope>
    <source>
        <strain evidence="7 8">KCTC 33808</strain>
    </source>
</reference>
<organism evidence="7 8">
    <name type="scientific">Propioniciclava sinopodophylli</name>
    <dbReference type="NCBI Taxonomy" id="1837344"/>
    <lineage>
        <taxon>Bacteria</taxon>
        <taxon>Bacillati</taxon>
        <taxon>Actinomycetota</taxon>
        <taxon>Actinomycetes</taxon>
        <taxon>Propionibacteriales</taxon>
        <taxon>Propionibacteriaceae</taxon>
        <taxon>Propioniciclava</taxon>
    </lineage>
</organism>
<dbReference type="PROSITE" id="PS50977">
    <property type="entry name" value="HTH_TETR_2"/>
    <property type="match status" value="1"/>
</dbReference>
<accession>A0A4Q9KIX6</accession>
<dbReference type="Pfam" id="PF00440">
    <property type="entry name" value="TetR_N"/>
    <property type="match status" value="1"/>
</dbReference>
<evidence type="ECO:0000256" key="2">
    <source>
        <dbReference type="ARBA" id="ARBA00023015"/>
    </source>
</evidence>
<dbReference type="EMBL" id="SDMQ01000001">
    <property type="protein sequence ID" value="TBT88556.1"/>
    <property type="molecule type" value="Genomic_DNA"/>
</dbReference>
<dbReference type="PANTHER" id="PTHR30055:SF151">
    <property type="entry name" value="TRANSCRIPTIONAL REGULATORY PROTEIN"/>
    <property type="match status" value="1"/>
</dbReference>
<dbReference type="InterPro" id="IPR004111">
    <property type="entry name" value="Repressor_TetR_C"/>
</dbReference>
<dbReference type="InterPro" id="IPR001647">
    <property type="entry name" value="HTH_TetR"/>
</dbReference>
<dbReference type="Proteomes" id="UP000292373">
    <property type="component" value="Unassembled WGS sequence"/>
</dbReference>
<dbReference type="InterPro" id="IPR009057">
    <property type="entry name" value="Homeodomain-like_sf"/>
</dbReference>
<dbReference type="SUPFAM" id="SSF46689">
    <property type="entry name" value="Homeodomain-like"/>
    <property type="match status" value="1"/>
</dbReference>
<dbReference type="OrthoDB" id="329481at2"/>
<dbReference type="Pfam" id="PF02909">
    <property type="entry name" value="TetR_C_1"/>
    <property type="match status" value="1"/>
</dbReference>
<dbReference type="AlphaFoldDB" id="A0A4Q9KIX6"/>
<dbReference type="InterPro" id="IPR003012">
    <property type="entry name" value="Tet_transcr_reg_TetR"/>
</dbReference>
<gene>
    <name evidence="7" type="ORF">ET989_00970</name>
</gene>
<dbReference type="InterPro" id="IPR036271">
    <property type="entry name" value="Tet_transcr_reg_TetR-rel_C_sf"/>
</dbReference>
<keyword evidence="2" id="KW-0805">Transcription regulation</keyword>
<protein>
    <submittedName>
        <fullName evidence="7">TetR family transcriptional regulator</fullName>
    </submittedName>
</protein>
<keyword evidence="4" id="KW-0804">Transcription</keyword>
<dbReference type="GO" id="GO:0003700">
    <property type="term" value="F:DNA-binding transcription factor activity"/>
    <property type="evidence" value="ECO:0007669"/>
    <property type="project" value="TreeGrafter"/>
</dbReference>
<dbReference type="Gene3D" id="1.10.357.10">
    <property type="entry name" value="Tetracycline Repressor, domain 2"/>
    <property type="match status" value="1"/>
</dbReference>
<dbReference type="Gene3D" id="1.10.10.60">
    <property type="entry name" value="Homeodomain-like"/>
    <property type="match status" value="1"/>
</dbReference>
<keyword evidence="8" id="KW-1185">Reference proteome</keyword>